<dbReference type="CDD" id="cd17484">
    <property type="entry name" value="MFS_FBT"/>
    <property type="match status" value="1"/>
</dbReference>
<feature type="transmembrane region" description="Helical" evidence="7">
    <location>
        <begin position="310"/>
        <end position="328"/>
    </location>
</feature>
<evidence type="ECO:0000256" key="3">
    <source>
        <dbReference type="ARBA" id="ARBA00022448"/>
    </source>
</evidence>
<keyword evidence="5 7" id="KW-1133">Transmembrane helix</keyword>
<comment type="subcellular location">
    <subcellularLocation>
        <location evidence="1">Membrane</location>
        <topology evidence="1">Multi-pass membrane protein</topology>
    </subcellularLocation>
</comment>
<dbReference type="SUPFAM" id="SSF103473">
    <property type="entry name" value="MFS general substrate transporter"/>
    <property type="match status" value="1"/>
</dbReference>
<protein>
    <recommendedName>
        <fullName evidence="9">Folate/biopterin transporter</fullName>
    </recommendedName>
</protein>
<dbReference type="InterPro" id="IPR039309">
    <property type="entry name" value="BT1"/>
</dbReference>
<keyword evidence="4 7" id="KW-0812">Transmembrane</keyword>
<feature type="transmembrane region" description="Helical" evidence="7">
    <location>
        <begin position="340"/>
        <end position="363"/>
    </location>
</feature>
<comment type="similarity">
    <text evidence="2">Belongs to the major facilitator superfamily. Folate-biopterin transporter (TC 2.A.71) family.</text>
</comment>
<organism evidence="8">
    <name type="scientific">Cryptomonas curvata</name>
    <dbReference type="NCBI Taxonomy" id="233186"/>
    <lineage>
        <taxon>Eukaryota</taxon>
        <taxon>Cryptophyceae</taxon>
        <taxon>Cryptomonadales</taxon>
        <taxon>Cryptomonadaceae</taxon>
        <taxon>Cryptomonas</taxon>
    </lineage>
</organism>
<evidence type="ECO:0000256" key="1">
    <source>
        <dbReference type="ARBA" id="ARBA00004141"/>
    </source>
</evidence>
<dbReference type="NCBIfam" id="TIGR00788">
    <property type="entry name" value="fbt"/>
    <property type="match status" value="1"/>
</dbReference>
<evidence type="ECO:0000256" key="2">
    <source>
        <dbReference type="ARBA" id="ARBA00007015"/>
    </source>
</evidence>
<evidence type="ECO:0000313" key="8">
    <source>
        <dbReference type="EMBL" id="CAD8632441.1"/>
    </source>
</evidence>
<feature type="transmembrane region" description="Helical" evidence="7">
    <location>
        <begin position="154"/>
        <end position="174"/>
    </location>
</feature>
<evidence type="ECO:0000256" key="5">
    <source>
        <dbReference type="ARBA" id="ARBA00022989"/>
    </source>
</evidence>
<evidence type="ECO:0000256" key="7">
    <source>
        <dbReference type="SAM" id="Phobius"/>
    </source>
</evidence>
<reference evidence="8" key="1">
    <citation type="submission" date="2021-01" db="EMBL/GenBank/DDBJ databases">
        <authorList>
            <person name="Corre E."/>
            <person name="Pelletier E."/>
            <person name="Niang G."/>
            <person name="Scheremetjew M."/>
            <person name="Finn R."/>
            <person name="Kale V."/>
            <person name="Holt S."/>
            <person name="Cochrane G."/>
            <person name="Meng A."/>
            <person name="Brown T."/>
            <person name="Cohen L."/>
        </authorList>
    </citation>
    <scope>NUCLEOTIDE SEQUENCE</scope>
    <source>
        <strain evidence="8">CCAP979/52</strain>
    </source>
</reference>
<proteinExistence type="inferred from homology"/>
<keyword evidence="6 7" id="KW-0472">Membrane</keyword>
<feature type="transmembrane region" description="Helical" evidence="7">
    <location>
        <begin position="127"/>
        <end position="148"/>
    </location>
</feature>
<dbReference type="GO" id="GO:0016020">
    <property type="term" value="C:membrane"/>
    <property type="evidence" value="ECO:0007669"/>
    <property type="project" value="UniProtKB-SubCell"/>
</dbReference>
<evidence type="ECO:0000256" key="4">
    <source>
        <dbReference type="ARBA" id="ARBA00022692"/>
    </source>
</evidence>
<dbReference type="PANTHER" id="PTHR31585">
    <property type="entry name" value="FOLATE-BIOPTERIN TRANSPORTER 1, CHLOROPLASTIC"/>
    <property type="match status" value="1"/>
</dbReference>
<dbReference type="PANTHER" id="PTHR31585:SF0">
    <property type="entry name" value="FOLATE-BIOPTERIN TRANSPORTER 1, CHLOROPLASTIC"/>
    <property type="match status" value="1"/>
</dbReference>
<keyword evidence="3" id="KW-0813">Transport</keyword>
<dbReference type="InterPro" id="IPR004324">
    <property type="entry name" value="FBT"/>
</dbReference>
<feature type="transmembrane region" description="Helical" evidence="7">
    <location>
        <begin position="210"/>
        <end position="230"/>
    </location>
</feature>
<evidence type="ECO:0008006" key="9">
    <source>
        <dbReference type="Google" id="ProtNLM"/>
    </source>
</evidence>
<feature type="transmembrane region" description="Helical" evidence="7">
    <location>
        <begin position="236"/>
        <end position="259"/>
    </location>
</feature>
<evidence type="ECO:0000256" key="6">
    <source>
        <dbReference type="ARBA" id="ARBA00023136"/>
    </source>
</evidence>
<dbReference type="AlphaFoldDB" id="A0A7S0M6B5"/>
<dbReference type="EMBL" id="HBEZ01018375">
    <property type="protein sequence ID" value="CAD8632441.1"/>
    <property type="molecule type" value="Transcribed_RNA"/>
</dbReference>
<feature type="transmembrane region" description="Helical" evidence="7">
    <location>
        <begin position="271"/>
        <end position="290"/>
    </location>
</feature>
<dbReference type="Gene3D" id="1.20.1250.20">
    <property type="entry name" value="MFS general substrate transporter like domains"/>
    <property type="match status" value="1"/>
</dbReference>
<feature type="transmembrane region" description="Helical" evidence="7">
    <location>
        <begin position="375"/>
        <end position="396"/>
    </location>
</feature>
<feature type="transmembrane region" description="Helical" evidence="7">
    <location>
        <begin position="87"/>
        <end position="106"/>
    </location>
</feature>
<sequence>MFLEGINGMSGLAVNYFYKDGLKVDPATLSTIGSLTTLPWTCKPLYGFMSDGYPIMGYRRKPYLFLAGVVGSISWVLMSLYVNSIFSGAACMLFGSAAIAVANVIAEAMIVERSRGETQEYASRLQSIIWGAQAVGSIVAAWFGGYLLKFMTDRQVFLLVSTFPLSLIAIAYIVPEAKFVGDANSERAQMGQKLRDLWAAFRRPEIFRPCLFIFMLNATPATGATWFYFYTDVLKFSSTFLGTIGLVGSCCTLLGVFLFDATLKSTAFRPIFLWSTLVSAALGLSQLILVFRLNEQWGIPSELFCLGESAVLSIVGWITTMPILVLAARLCPEGMEGTMYALIMSINNLGGIVGTQVGAVVTTALGVTETNLDNFWLLVLVCNLSTLLPLLFLGLIPEVDPGIAGGPAHGAAAAGGYQAVDTAALEGGERHRVESGRV</sequence>
<gene>
    <name evidence="8" type="ORF">CCUR1050_LOCUS10122</name>
</gene>
<accession>A0A7S0M6B5</accession>
<feature type="transmembrane region" description="Helical" evidence="7">
    <location>
        <begin position="63"/>
        <end position="81"/>
    </location>
</feature>
<name>A0A7S0M6B5_9CRYP</name>
<dbReference type="Pfam" id="PF03092">
    <property type="entry name" value="BT1"/>
    <property type="match status" value="1"/>
</dbReference>
<dbReference type="InterPro" id="IPR036259">
    <property type="entry name" value="MFS_trans_sf"/>
</dbReference>